<evidence type="ECO:0000256" key="1">
    <source>
        <dbReference type="ARBA" id="ARBA00004651"/>
    </source>
</evidence>
<accession>A0A4V2V2Z2</accession>
<evidence type="ECO:0000256" key="7">
    <source>
        <dbReference type="SAM" id="Phobius"/>
    </source>
</evidence>
<organism evidence="9 10">
    <name type="scientific">Melghiribacillus thermohalophilus</name>
    <dbReference type="NCBI Taxonomy" id="1324956"/>
    <lineage>
        <taxon>Bacteria</taxon>
        <taxon>Bacillati</taxon>
        <taxon>Bacillota</taxon>
        <taxon>Bacilli</taxon>
        <taxon>Bacillales</taxon>
        <taxon>Bacillaceae</taxon>
        <taxon>Melghiribacillus</taxon>
    </lineage>
</organism>
<evidence type="ECO:0000313" key="10">
    <source>
        <dbReference type="Proteomes" id="UP000294650"/>
    </source>
</evidence>
<gene>
    <name evidence="9" type="ORF">EDD68_101469</name>
</gene>
<reference evidence="9 10" key="1">
    <citation type="submission" date="2019-03" db="EMBL/GenBank/DDBJ databases">
        <title>Genomic Encyclopedia of Type Strains, Phase IV (KMG-IV): sequencing the most valuable type-strain genomes for metagenomic binning, comparative biology and taxonomic classification.</title>
        <authorList>
            <person name="Goeker M."/>
        </authorList>
    </citation>
    <scope>NUCLEOTIDE SEQUENCE [LARGE SCALE GENOMIC DNA]</scope>
    <source>
        <strain evidence="9 10">DSM 25894</strain>
    </source>
</reference>
<dbReference type="EMBL" id="SMAN01000001">
    <property type="protein sequence ID" value="TCT27101.1"/>
    <property type="molecule type" value="Genomic_DNA"/>
</dbReference>
<dbReference type="PANTHER" id="PTHR34582">
    <property type="entry name" value="UPF0702 TRANSMEMBRANE PROTEIN YCAP"/>
    <property type="match status" value="1"/>
</dbReference>
<sequence length="220" mass="25415">MDAIVIWGLIYRTVLAYIILLLIFRLMGKREVGELGIFDLVIFIMLAEMAVFSIEKPEKHFLYAIVPMIVLLMIQRFTAFISLKNLKIRRWIDGKPSIIIHDGKIDEKEMKSQRYNIDDLLMQLRDKGVQKIQDVDLAVLEANGKLSVFEKKSKPIIPIDPLIEDGKIIDDALHELGKDKQWLKEKLKQSGYVNMDQISYCTVNDDGSLYVDLKETEEKS</sequence>
<dbReference type="InterPro" id="IPR007353">
    <property type="entry name" value="DUF421"/>
</dbReference>
<protein>
    <submittedName>
        <fullName evidence="9">Uncharacterized membrane protein YcaP (DUF421 family)</fullName>
    </submittedName>
</protein>
<feature type="transmembrane region" description="Helical" evidence="7">
    <location>
        <begin position="36"/>
        <end position="54"/>
    </location>
</feature>
<comment type="similarity">
    <text evidence="2">Belongs to the UPF0702 family.</text>
</comment>
<evidence type="ECO:0000256" key="6">
    <source>
        <dbReference type="ARBA" id="ARBA00023136"/>
    </source>
</evidence>
<evidence type="ECO:0000313" key="9">
    <source>
        <dbReference type="EMBL" id="TCT27101.1"/>
    </source>
</evidence>
<dbReference type="GO" id="GO:0005886">
    <property type="term" value="C:plasma membrane"/>
    <property type="evidence" value="ECO:0007669"/>
    <property type="project" value="UniProtKB-SubCell"/>
</dbReference>
<keyword evidence="10" id="KW-1185">Reference proteome</keyword>
<evidence type="ECO:0000256" key="3">
    <source>
        <dbReference type="ARBA" id="ARBA00022475"/>
    </source>
</evidence>
<dbReference type="Pfam" id="PF04239">
    <property type="entry name" value="DUF421"/>
    <property type="match status" value="1"/>
</dbReference>
<dbReference type="Proteomes" id="UP000294650">
    <property type="component" value="Unassembled WGS sequence"/>
</dbReference>
<proteinExistence type="inferred from homology"/>
<name>A0A4V2V2Z2_9BACI</name>
<keyword evidence="6 7" id="KW-0472">Membrane</keyword>
<evidence type="ECO:0000256" key="2">
    <source>
        <dbReference type="ARBA" id="ARBA00006448"/>
    </source>
</evidence>
<evidence type="ECO:0000256" key="4">
    <source>
        <dbReference type="ARBA" id="ARBA00022692"/>
    </source>
</evidence>
<dbReference type="InterPro" id="IPR023090">
    <property type="entry name" value="UPF0702_alpha/beta_dom_sf"/>
</dbReference>
<feature type="domain" description="YetF C-terminal" evidence="8">
    <location>
        <begin position="84"/>
        <end position="204"/>
    </location>
</feature>
<keyword evidence="5 7" id="KW-1133">Transmembrane helix</keyword>
<dbReference type="AlphaFoldDB" id="A0A4V2V2Z2"/>
<feature type="transmembrane region" description="Helical" evidence="7">
    <location>
        <begin position="60"/>
        <end position="83"/>
    </location>
</feature>
<evidence type="ECO:0000256" key="5">
    <source>
        <dbReference type="ARBA" id="ARBA00022989"/>
    </source>
</evidence>
<feature type="transmembrane region" description="Helical" evidence="7">
    <location>
        <begin position="6"/>
        <end position="24"/>
    </location>
</feature>
<keyword evidence="4 7" id="KW-0812">Transmembrane</keyword>
<dbReference type="Gene3D" id="3.30.240.20">
    <property type="entry name" value="bsu07140 like domains"/>
    <property type="match status" value="2"/>
</dbReference>
<comment type="caution">
    <text evidence="9">The sequence shown here is derived from an EMBL/GenBank/DDBJ whole genome shotgun (WGS) entry which is preliminary data.</text>
</comment>
<evidence type="ECO:0000259" key="8">
    <source>
        <dbReference type="Pfam" id="PF04239"/>
    </source>
</evidence>
<dbReference type="OrthoDB" id="1682423at2"/>
<dbReference type="PANTHER" id="PTHR34582:SF6">
    <property type="entry name" value="UPF0702 TRANSMEMBRANE PROTEIN YCAP"/>
    <property type="match status" value="1"/>
</dbReference>
<comment type="subcellular location">
    <subcellularLocation>
        <location evidence="1">Cell membrane</location>
        <topology evidence="1">Multi-pass membrane protein</topology>
    </subcellularLocation>
</comment>
<keyword evidence="3" id="KW-1003">Cell membrane</keyword>
<dbReference type="RefSeq" id="WP_132370592.1">
    <property type="nucleotide sequence ID" value="NZ_SMAN01000001.1"/>
</dbReference>